<evidence type="ECO:0000256" key="4">
    <source>
        <dbReference type="ARBA" id="ARBA00007983"/>
    </source>
</evidence>
<dbReference type="eggNOG" id="KOG1186">
    <property type="taxonomic scope" value="Eukaryota"/>
</dbReference>
<dbReference type="Pfam" id="PF01179">
    <property type="entry name" value="Cu_amine_oxid"/>
    <property type="match status" value="1"/>
</dbReference>
<sequence length="726" mass="80281">MDAQPLAHKSTTRLAAGPYHGHPLDPPTAQEITATTSTFRVWLAEHGVKAFKIVTVLLKEPPKASVIAAVGWPGGYPAVPNPPALERVMEVHAIDVVKGEAYEALVRLDGPEPQVKDVRKLDKGVQPSITPEELCLAEKKIRKDERVVKLAAEVGIEPEQIFADGWTIGWDKRFGDRRVQQCLLYARLNEHDNLYAHPLDFQPILDCNSDGGVIAIDFPQHRNTPDGKLSSGTTAPPESISFEAPASRQRIPPPLEPFEYLPDLSKQEMRTDLKPIHVTQPQGVSFKRSGNVLEWSNYKLHVGFSPREGIVLSTISYMDADRPGASIAQPEERPIIYKMTLGDMVVPYGEPAWPHYRKFAFDVSEYSIGYLANSLSLGCDCLGSIEYMDGIVAKHDGSAEVIKNAICIHEEDTGLLWKHTDYREGGRAHAVRGRKLVISMICTVANYEYGIYWNLHTDGNIECEIKLTGILNLYVLGQGERPAGFGTEVMPRVNAHYHQHLFSLYVDPHIDGPNNSVVEQSIEALPEPTGSNENFAGNGFTAKKRVLRTSKEAVRDACASEERSWTFINPSQHHYASGQPVGYKVVCPNLPPMYAKQDSFVARRAPFAKHHFWTIPYAEGRRYPAGKYVPQTPDAPDDSLQNWANEDGNIADTDLVSFITFGTTHIPRPEDAPVMPAETVRCILKPVGFFRQNPALTIPSTQDAKSVAAQAAASAGSDDCCQKGRL</sequence>
<keyword evidence="10" id="KW-0464">Manganese</keyword>
<evidence type="ECO:0000259" key="16">
    <source>
        <dbReference type="Pfam" id="PF01179"/>
    </source>
</evidence>
<dbReference type="Proteomes" id="UP000053664">
    <property type="component" value="Unassembled WGS sequence"/>
</dbReference>
<evidence type="ECO:0000256" key="12">
    <source>
        <dbReference type="PIRSR" id="PIRSR600269-50"/>
    </source>
</evidence>
<protein>
    <recommendedName>
        <fullName evidence="14">Amine oxidase</fullName>
        <ecNumber evidence="14">1.4.3.-</ecNumber>
    </recommendedName>
</protein>
<organism evidence="18 19">
    <name type="scientific">Pseudozyma flocculosa PF-1</name>
    <dbReference type="NCBI Taxonomy" id="1277687"/>
    <lineage>
        <taxon>Eukaryota</taxon>
        <taxon>Fungi</taxon>
        <taxon>Dikarya</taxon>
        <taxon>Basidiomycota</taxon>
        <taxon>Ustilaginomycotina</taxon>
        <taxon>Ustilaginomycetes</taxon>
        <taxon>Ustilaginales</taxon>
        <taxon>Ustilaginaceae</taxon>
        <taxon>Pseudozyma</taxon>
    </lineage>
</organism>
<keyword evidence="9 14" id="KW-0186">Copper</keyword>
<dbReference type="EC" id="1.4.3.-" evidence="14"/>
<dbReference type="SUPFAM" id="SSF49998">
    <property type="entry name" value="Amine oxidase catalytic domain"/>
    <property type="match status" value="1"/>
</dbReference>
<evidence type="ECO:0000256" key="2">
    <source>
        <dbReference type="ARBA" id="ARBA00001936"/>
    </source>
</evidence>
<dbReference type="AlphaFoldDB" id="A0A061H1S1"/>
<dbReference type="PANTHER" id="PTHR10638:SF86">
    <property type="entry name" value="COPPER AMINE OXIDASE 1-RELATED"/>
    <property type="match status" value="1"/>
</dbReference>
<feature type="active site" description="Schiff-base intermediate with substrate; via topaquinone" evidence="12">
    <location>
        <position position="447"/>
    </location>
</feature>
<dbReference type="Gene3D" id="3.10.450.40">
    <property type="match status" value="2"/>
</dbReference>
<dbReference type="GO" id="GO:0009308">
    <property type="term" value="P:amine metabolic process"/>
    <property type="evidence" value="ECO:0007669"/>
    <property type="project" value="UniProtKB-UniRule"/>
</dbReference>
<dbReference type="PROSITE" id="PS01165">
    <property type="entry name" value="COPPER_AMINE_OXID_2"/>
    <property type="match status" value="1"/>
</dbReference>
<feature type="active site" description="Proton acceptor" evidence="12">
    <location>
        <position position="362"/>
    </location>
</feature>
<comment type="catalytic activity">
    <reaction evidence="11">
        <text>a primary methyl amine + O2 + H2O = an aldehyde + H2O2 + NH4(+)</text>
        <dbReference type="Rhea" id="RHEA:16153"/>
        <dbReference type="ChEBI" id="CHEBI:15377"/>
        <dbReference type="ChEBI" id="CHEBI:15379"/>
        <dbReference type="ChEBI" id="CHEBI:16240"/>
        <dbReference type="ChEBI" id="CHEBI:17478"/>
        <dbReference type="ChEBI" id="CHEBI:28938"/>
        <dbReference type="ChEBI" id="CHEBI:228804"/>
        <dbReference type="EC" id="1.4.3.21"/>
    </reaction>
</comment>
<evidence type="ECO:0000256" key="14">
    <source>
        <dbReference type="RuleBase" id="RU000672"/>
    </source>
</evidence>
<evidence type="ECO:0000313" key="18">
    <source>
        <dbReference type="EMBL" id="EPQ26592.1"/>
    </source>
</evidence>
<dbReference type="HOGENOM" id="CLU_011500_3_2_1"/>
<dbReference type="GO" id="GO:0005507">
    <property type="term" value="F:copper ion binding"/>
    <property type="evidence" value="ECO:0007669"/>
    <property type="project" value="InterPro"/>
</dbReference>
<dbReference type="PROSITE" id="PS01164">
    <property type="entry name" value="COPPER_AMINE_OXID_1"/>
    <property type="match status" value="1"/>
</dbReference>
<comment type="cofactor">
    <cofactor evidence="3">
        <name>Zn(2+)</name>
        <dbReference type="ChEBI" id="CHEBI:29105"/>
    </cofactor>
</comment>
<evidence type="ECO:0000256" key="3">
    <source>
        <dbReference type="ARBA" id="ARBA00001947"/>
    </source>
</evidence>
<feature type="domain" description="Copper amine oxidase N3-terminal" evidence="17">
    <location>
        <begin position="127"/>
        <end position="220"/>
    </location>
</feature>
<dbReference type="GeneID" id="19319995"/>
<comment type="cofactor">
    <cofactor evidence="14">
        <name>Cu cation</name>
        <dbReference type="ChEBI" id="CHEBI:23378"/>
    </cofactor>
    <text evidence="14">Contains 1 topaquinone per subunit.</text>
</comment>
<keyword evidence="6 14" id="KW-0479">Metal-binding</keyword>
<evidence type="ECO:0000256" key="1">
    <source>
        <dbReference type="ARBA" id="ARBA00001935"/>
    </source>
</evidence>
<comment type="subunit">
    <text evidence="5">Homodimer.</text>
</comment>
<dbReference type="SUPFAM" id="SSF54416">
    <property type="entry name" value="Amine oxidase N-terminal region"/>
    <property type="match status" value="2"/>
</dbReference>
<evidence type="ECO:0000259" key="17">
    <source>
        <dbReference type="Pfam" id="PF02728"/>
    </source>
</evidence>
<dbReference type="InterPro" id="IPR049947">
    <property type="entry name" value="Cu_Am_Ox_Cu-bd"/>
</dbReference>
<name>A0A061H1S1_9BASI</name>
<proteinExistence type="inferred from homology"/>
<comment type="similarity">
    <text evidence="4 14">Belongs to the copper/topaquinone oxidase family.</text>
</comment>
<dbReference type="OrthoDB" id="5379943at2759"/>
<dbReference type="GO" id="GO:0008131">
    <property type="term" value="F:primary methylamine oxidase activity"/>
    <property type="evidence" value="ECO:0007669"/>
    <property type="project" value="UniProtKB-EC"/>
</dbReference>
<evidence type="ECO:0000256" key="13">
    <source>
        <dbReference type="PIRSR" id="PIRSR600269-51"/>
    </source>
</evidence>
<dbReference type="EMBL" id="KE361644">
    <property type="protein sequence ID" value="EPQ26592.1"/>
    <property type="molecule type" value="Genomic_DNA"/>
</dbReference>
<gene>
    <name evidence="18" type="ORF">PFL1_05913</name>
</gene>
<evidence type="ECO:0000256" key="6">
    <source>
        <dbReference type="ARBA" id="ARBA00022723"/>
    </source>
</evidence>
<evidence type="ECO:0000256" key="5">
    <source>
        <dbReference type="ARBA" id="ARBA00011738"/>
    </source>
</evidence>
<dbReference type="InterPro" id="IPR015798">
    <property type="entry name" value="Cu_amine_oxidase_C"/>
</dbReference>
<dbReference type="InterPro" id="IPR049948">
    <property type="entry name" value="Cu_Am_ox_TPQ-bd"/>
</dbReference>
<dbReference type="Gene3D" id="2.70.98.20">
    <property type="entry name" value="Copper amine oxidase, catalytic domain"/>
    <property type="match status" value="1"/>
</dbReference>
<evidence type="ECO:0000256" key="7">
    <source>
        <dbReference type="ARBA" id="ARBA00022772"/>
    </source>
</evidence>
<dbReference type="InterPro" id="IPR015802">
    <property type="entry name" value="Cu_amine_oxidase_N3"/>
</dbReference>
<dbReference type="InterPro" id="IPR016182">
    <property type="entry name" value="Cu_amine_oxidase_N-reg"/>
</dbReference>
<evidence type="ECO:0000256" key="8">
    <source>
        <dbReference type="ARBA" id="ARBA00023002"/>
    </source>
</evidence>
<feature type="region of interest" description="Disordered" evidence="15">
    <location>
        <begin position="1"/>
        <end position="28"/>
    </location>
</feature>
<feature type="domain" description="Copper amine oxidase catalytic" evidence="16">
    <location>
        <begin position="276"/>
        <end position="696"/>
    </location>
</feature>
<dbReference type="RefSeq" id="XP_007881639.1">
    <property type="nucleotide sequence ID" value="XM_007883448.1"/>
</dbReference>
<feature type="region of interest" description="Disordered" evidence="15">
    <location>
        <begin position="218"/>
        <end position="254"/>
    </location>
</feature>
<dbReference type="KEGG" id="pfp:PFL1_05913"/>
<keyword evidence="8 14" id="KW-0560">Oxidoreductase</keyword>
<dbReference type="InterPro" id="IPR036460">
    <property type="entry name" value="Cu_amine_oxidase_C_sf"/>
</dbReference>
<dbReference type="PANTHER" id="PTHR10638">
    <property type="entry name" value="COPPER AMINE OXIDASE"/>
    <property type="match status" value="1"/>
</dbReference>
<accession>A0A061H1S1</accession>
<dbReference type="GO" id="GO:0048038">
    <property type="term" value="F:quinone binding"/>
    <property type="evidence" value="ECO:0007669"/>
    <property type="project" value="InterPro"/>
</dbReference>
<evidence type="ECO:0000256" key="15">
    <source>
        <dbReference type="SAM" id="MobiDB-lite"/>
    </source>
</evidence>
<comment type="PTM">
    <text evidence="13 14">Topaquinone (TPQ) is generated by copper-dependent autoxidation of a specific tyrosyl residue.</text>
</comment>
<keyword evidence="7 12" id="KW-0801">TPQ</keyword>
<evidence type="ECO:0000256" key="11">
    <source>
        <dbReference type="ARBA" id="ARBA00048032"/>
    </source>
</evidence>
<evidence type="ECO:0000256" key="9">
    <source>
        <dbReference type="ARBA" id="ARBA00023008"/>
    </source>
</evidence>
<feature type="modified residue" description="2',4',5'-topaquinone" evidence="13">
    <location>
        <position position="447"/>
    </location>
</feature>
<reference evidence="18 19" key="1">
    <citation type="journal article" date="2013" name="Plant Cell">
        <title>The transition from a phytopathogenic smut ancestor to an anamorphic biocontrol agent deciphered by comparative whole-genome analysis.</title>
        <authorList>
            <person name="Lefebvre F."/>
            <person name="Joly D.L."/>
            <person name="Labbe C."/>
            <person name="Teichmann B."/>
            <person name="Linning R."/>
            <person name="Belzile F."/>
            <person name="Bakkeren G."/>
            <person name="Belanger R.R."/>
        </authorList>
    </citation>
    <scope>NUCLEOTIDE SEQUENCE [LARGE SCALE GENOMIC DNA]</scope>
    <source>
        <strain evidence="18 19">PF-1</strain>
    </source>
</reference>
<evidence type="ECO:0000256" key="10">
    <source>
        <dbReference type="ARBA" id="ARBA00023211"/>
    </source>
</evidence>
<evidence type="ECO:0000313" key="19">
    <source>
        <dbReference type="Proteomes" id="UP000053664"/>
    </source>
</evidence>
<dbReference type="InterPro" id="IPR000269">
    <property type="entry name" value="Cu_amine_oxidase"/>
</dbReference>
<comment type="cofactor">
    <cofactor evidence="1">
        <name>Cu cation</name>
        <dbReference type="ChEBI" id="CHEBI:23378"/>
    </cofactor>
</comment>
<comment type="cofactor">
    <cofactor evidence="2">
        <name>Mn(2+)</name>
        <dbReference type="ChEBI" id="CHEBI:29035"/>
    </cofactor>
</comment>
<dbReference type="Pfam" id="PF02728">
    <property type="entry name" value="Cu_amine_oxidN3"/>
    <property type="match status" value="1"/>
</dbReference>